<dbReference type="Pfam" id="PF03729">
    <property type="entry name" value="DUF308"/>
    <property type="match status" value="2"/>
</dbReference>
<feature type="transmembrane region" description="Helical" evidence="2">
    <location>
        <begin position="141"/>
        <end position="161"/>
    </location>
</feature>
<feature type="transmembrane region" description="Helical" evidence="2">
    <location>
        <begin position="114"/>
        <end position="135"/>
    </location>
</feature>
<evidence type="ECO:0000313" key="4">
    <source>
        <dbReference type="Proteomes" id="UP001592531"/>
    </source>
</evidence>
<keyword evidence="4" id="KW-1185">Reference proteome</keyword>
<feature type="transmembrane region" description="Helical" evidence="2">
    <location>
        <begin position="197"/>
        <end position="219"/>
    </location>
</feature>
<dbReference type="InterPro" id="IPR005325">
    <property type="entry name" value="DUF308_memb"/>
</dbReference>
<feature type="transmembrane region" description="Helical" evidence="2">
    <location>
        <begin position="173"/>
        <end position="191"/>
    </location>
</feature>
<feature type="region of interest" description="Disordered" evidence="1">
    <location>
        <begin position="1"/>
        <end position="37"/>
    </location>
</feature>
<protein>
    <submittedName>
        <fullName evidence="3">HdeD family acid-resistance protein</fullName>
    </submittedName>
</protein>
<dbReference type="Proteomes" id="UP001592531">
    <property type="component" value="Unassembled WGS sequence"/>
</dbReference>
<dbReference type="PANTHER" id="PTHR34989">
    <property type="entry name" value="PROTEIN HDED"/>
    <property type="match status" value="1"/>
</dbReference>
<keyword evidence="2" id="KW-1133">Transmembrane helix</keyword>
<feature type="compositionally biased region" description="Basic and acidic residues" evidence="1">
    <location>
        <begin position="9"/>
        <end position="21"/>
    </location>
</feature>
<reference evidence="3 4" key="1">
    <citation type="submission" date="2024-09" db="EMBL/GenBank/DDBJ databases">
        <authorList>
            <person name="Lee S.D."/>
        </authorList>
    </citation>
    <scope>NUCLEOTIDE SEQUENCE [LARGE SCALE GENOMIC DNA]</scope>
    <source>
        <strain evidence="3 4">N8-3</strain>
    </source>
</reference>
<evidence type="ECO:0000313" key="3">
    <source>
        <dbReference type="EMBL" id="MFC1421394.1"/>
    </source>
</evidence>
<keyword evidence="2" id="KW-0472">Membrane</keyword>
<gene>
    <name evidence="3" type="ORF">ACEZDE_32845</name>
</gene>
<sequence>MSAPSAPQPHHDPRPDTRPDPRSTPSASGGSLPGGGLASPERAYGNAVQSLANAAWQILATAGLVAIVVGIIVLVWPHATLAVIGVLFGIYLLISGLFQLAGAFGSHVPGSMRAVGFVSGALSVLLGLICFRGAAESTLLLALWIGFGWLLQGVMLTAMALAHDELPARGWQIFLGVITALAGIVLIVSPFGSLTVLAVVSGIWLVVIGAVGVVHAVQLRSLNRPHASRQA</sequence>
<comment type="caution">
    <text evidence="3">The sequence shown here is derived from an EMBL/GenBank/DDBJ whole genome shotgun (WGS) entry which is preliminary data.</text>
</comment>
<proteinExistence type="predicted"/>
<organism evidence="3 4">
    <name type="scientific">Streptacidiphilus cavernicola</name>
    <dbReference type="NCBI Taxonomy" id="3342716"/>
    <lineage>
        <taxon>Bacteria</taxon>
        <taxon>Bacillati</taxon>
        <taxon>Actinomycetota</taxon>
        <taxon>Actinomycetes</taxon>
        <taxon>Kitasatosporales</taxon>
        <taxon>Streptomycetaceae</taxon>
        <taxon>Streptacidiphilus</taxon>
    </lineage>
</organism>
<dbReference type="InterPro" id="IPR052712">
    <property type="entry name" value="Acid_resist_chaperone_HdeD"/>
</dbReference>
<dbReference type="PANTHER" id="PTHR34989:SF1">
    <property type="entry name" value="PROTEIN HDED"/>
    <property type="match status" value="1"/>
</dbReference>
<feature type="transmembrane region" description="Helical" evidence="2">
    <location>
        <begin position="54"/>
        <end position="76"/>
    </location>
</feature>
<accession>A0ABV6W5W6</accession>
<name>A0ABV6W5W6_9ACTN</name>
<evidence type="ECO:0000256" key="1">
    <source>
        <dbReference type="SAM" id="MobiDB-lite"/>
    </source>
</evidence>
<keyword evidence="2" id="KW-0812">Transmembrane</keyword>
<evidence type="ECO:0000256" key="2">
    <source>
        <dbReference type="SAM" id="Phobius"/>
    </source>
</evidence>
<feature type="transmembrane region" description="Helical" evidence="2">
    <location>
        <begin position="82"/>
        <end position="102"/>
    </location>
</feature>
<dbReference type="EMBL" id="JBHFAB010000039">
    <property type="protein sequence ID" value="MFC1421394.1"/>
    <property type="molecule type" value="Genomic_DNA"/>
</dbReference>
<dbReference type="RefSeq" id="WP_380544527.1">
    <property type="nucleotide sequence ID" value="NZ_JBHFAB010000039.1"/>
</dbReference>